<name>A6MAN0_9PEZI</name>
<accession>A6MAN0</accession>
<organism evidence="1">
    <name type="scientific">Colletotrichum cereale</name>
    <dbReference type="NCBI Taxonomy" id="343994"/>
    <lineage>
        <taxon>Eukaryota</taxon>
        <taxon>Fungi</taxon>
        <taxon>Dikarya</taxon>
        <taxon>Ascomycota</taxon>
        <taxon>Pezizomycotina</taxon>
        <taxon>Sordariomycetes</taxon>
        <taxon>Hypocreomycetidae</taxon>
        <taxon>Glomerellales</taxon>
        <taxon>Glomerellaceae</taxon>
        <taxon>Colletotrichum</taxon>
        <taxon>Colletotrichum graminicola species complex</taxon>
    </lineage>
</organism>
<dbReference type="AlphaFoldDB" id="A6MAN0"/>
<feature type="non-terminal residue" evidence="1">
    <location>
        <position position="1"/>
    </location>
</feature>
<proteinExistence type="evidence at transcript level"/>
<reference evidence="1" key="1">
    <citation type="submission" date="2006-05" db="EMBL/GenBank/DDBJ databases">
        <title>Patterns of diversity and the occurrence of recombination in lineages of the clonal fungus Colletotrichum cereale as revealed by RIP-mutated transposable elements.</title>
        <authorList>
            <person name="Crouch J.A."/>
            <person name="Glasheen B.M."/>
            <person name="Giunta M.A."/>
            <person name="Uddin W."/>
            <person name="Clarke B.B."/>
            <person name="Hillman B.I."/>
        </authorList>
    </citation>
    <scope>NUCLEOTIDE SEQUENCE</scope>
    <source>
        <strain evidence="1">KS-20B-DGU</strain>
    </source>
</reference>
<evidence type="ECO:0000313" key="1">
    <source>
        <dbReference type="EMBL" id="ABR20291.1"/>
    </source>
</evidence>
<feature type="non-terminal residue" evidence="1">
    <location>
        <position position="147"/>
    </location>
</feature>
<protein>
    <submittedName>
        <fullName evidence="1">Uncharacterized protein</fullName>
    </submittedName>
</protein>
<sequence>DRRPVMFSRRSMKRSNASGCDSLHRFGATAGAAGHRGLTKYPCPCTSQVFWSRYTSRGRSFVCPVVYYWPECYHCGRDSGLLEGHQWDLDWNVPSRGCALALILCTMPQTNACLGTPAWERLPDVACPLSSPLPSFFVTFFAFSSLL</sequence>
<dbReference type="EMBL" id="DQ663123">
    <property type="protein sequence ID" value="ABR20291.1"/>
    <property type="molecule type" value="mRNA"/>
</dbReference>